<proteinExistence type="predicted"/>
<name>A0AAV7S9P6_PLEWA</name>
<keyword evidence="3" id="KW-1185">Reference proteome</keyword>
<evidence type="ECO:0000313" key="2">
    <source>
        <dbReference type="EMBL" id="KAJ1160793.1"/>
    </source>
</evidence>
<feature type="region of interest" description="Disordered" evidence="1">
    <location>
        <begin position="49"/>
        <end position="100"/>
    </location>
</feature>
<comment type="caution">
    <text evidence="2">The sequence shown here is derived from an EMBL/GenBank/DDBJ whole genome shotgun (WGS) entry which is preliminary data.</text>
</comment>
<dbReference type="EMBL" id="JANPWB010000008">
    <property type="protein sequence ID" value="KAJ1160793.1"/>
    <property type="molecule type" value="Genomic_DNA"/>
</dbReference>
<reference evidence="2" key="1">
    <citation type="journal article" date="2022" name="bioRxiv">
        <title>Sequencing and chromosome-scale assembly of the giantPleurodeles waltlgenome.</title>
        <authorList>
            <person name="Brown T."/>
            <person name="Elewa A."/>
            <person name="Iarovenko S."/>
            <person name="Subramanian E."/>
            <person name="Araus A.J."/>
            <person name="Petzold A."/>
            <person name="Susuki M."/>
            <person name="Suzuki K.-i.T."/>
            <person name="Hayashi T."/>
            <person name="Toyoda A."/>
            <person name="Oliveira C."/>
            <person name="Osipova E."/>
            <person name="Leigh N.D."/>
            <person name="Simon A."/>
            <person name="Yun M.H."/>
        </authorList>
    </citation>
    <scope>NUCLEOTIDE SEQUENCE</scope>
    <source>
        <strain evidence="2">20211129_DDA</strain>
        <tissue evidence="2">Liver</tissue>
    </source>
</reference>
<protein>
    <submittedName>
        <fullName evidence="2">Uncharacterized protein</fullName>
    </submittedName>
</protein>
<gene>
    <name evidence="2" type="ORF">NDU88_001286</name>
</gene>
<evidence type="ECO:0000313" key="3">
    <source>
        <dbReference type="Proteomes" id="UP001066276"/>
    </source>
</evidence>
<dbReference type="AlphaFoldDB" id="A0AAV7S9P6"/>
<evidence type="ECO:0000256" key="1">
    <source>
        <dbReference type="SAM" id="MobiDB-lite"/>
    </source>
</evidence>
<organism evidence="2 3">
    <name type="scientific">Pleurodeles waltl</name>
    <name type="common">Iberian ribbed newt</name>
    <dbReference type="NCBI Taxonomy" id="8319"/>
    <lineage>
        <taxon>Eukaryota</taxon>
        <taxon>Metazoa</taxon>
        <taxon>Chordata</taxon>
        <taxon>Craniata</taxon>
        <taxon>Vertebrata</taxon>
        <taxon>Euteleostomi</taxon>
        <taxon>Amphibia</taxon>
        <taxon>Batrachia</taxon>
        <taxon>Caudata</taxon>
        <taxon>Salamandroidea</taxon>
        <taxon>Salamandridae</taxon>
        <taxon>Pleurodelinae</taxon>
        <taxon>Pleurodeles</taxon>
    </lineage>
</organism>
<sequence length="145" mass="15366">MEPCGYLMSETLDVEPPVSVFRAGRSHRLLHSLSSGAASFLPKACISHSKARATQEHPAAEPPAVQGASTEHRCPRAHGSQMRSGAAPVRQAPGLTPPRHAARLHSTPTARLAPLLPFVAHGSFLTQENCTRPLRAADLSGLNAD</sequence>
<dbReference type="Proteomes" id="UP001066276">
    <property type="component" value="Chromosome 4_2"/>
</dbReference>
<accession>A0AAV7S9P6</accession>